<dbReference type="Gene3D" id="1.10.3120.10">
    <property type="entry name" value="Trigger factor, C-terminal domain"/>
    <property type="match status" value="1"/>
</dbReference>
<dbReference type="SUPFAM" id="SSF109998">
    <property type="entry name" value="Triger factor/SurA peptide-binding domain-like"/>
    <property type="match status" value="1"/>
</dbReference>
<keyword evidence="2 5" id="KW-0413">Isomerase</keyword>
<sequence>MVVEAVADAEKMEAADEDVETELKAMADQYKMEVDKLKEALRPENYAMVAQDIKMRKAVDFMFENAIVE</sequence>
<dbReference type="Pfam" id="PF05698">
    <property type="entry name" value="Trigger_C"/>
    <property type="match status" value="1"/>
</dbReference>
<dbReference type="InterPro" id="IPR027304">
    <property type="entry name" value="Trigger_fact/SurA_dom_sf"/>
</dbReference>
<evidence type="ECO:0000256" key="2">
    <source>
        <dbReference type="ARBA" id="ARBA00023235"/>
    </source>
</evidence>
<comment type="caution">
    <text evidence="5">The sequence shown here is derived from an EMBL/GenBank/DDBJ whole genome shotgun (WGS) entry which is preliminary data.</text>
</comment>
<keyword evidence="3" id="KW-0175">Coiled coil</keyword>
<evidence type="ECO:0000313" key="5">
    <source>
        <dbReference type="EMBL" id="MPN42951.1"/>
    </source>
</evidence>
<evidence type="ECO:0000256" key="3">
    <source>
        <dbReference type="SAM" id="Coils"/>
    </source>
</evidence>
<dbReference type="AlphaFoldDB" id="A0A645HV69"/>
<evidence type="ECO:0000256" key="1">
    <source>
        <dbReference type="ARBA" id="ARBA00023110"/>
    </source>
</evidence>
<dbReference type="InterPro" id="IPR008880">
    <property type="entry name" value="Trigger_fac_C"/>
</dbReference>
<gene>
    <name evidence="5" type="primary">tig_60</name>
    <name evidence="5" type="ORF">SDC9_190509</name>
</gene>
<keyword evidence="1" id="KW-0697">Rotamase</keyword>
<dbReference type="GO" id="GO:0015031">
    <property type="term" value="P:protein transport"/>
    <property type="evidence" value="ECO:0007669"/>
    <property type="project" value="InterPro"/>
</dbReference>
<protein>
    <submittedName>
        <fullName evidence="5">Trigger factor</fullName>
        <ecNumber evidence="5">5.2.1.8</ecNumber>
    </submittedName>
</protein>
<dbReference type="EC" id="5.2.1.8" evidence="5"/>
<organism evidence="5">
    <name type="scientific">bioreactor metagenome</name>
    <dbReference type="NCBI Taxonomy" id="1076179"/>
    <lineage>
        <taxon>unclassified sequences</taxon>
        <taxon>metagenomes</taxon>
        <taxon>ecological metagenomes</taxon>
    </lineage>
</organism>
<reference evidence="5" key="1">
    <citation type="submission" date="2019-08" db="EMBL/GenBank/DDBJ databases">
        <authorList>
            <person name="Kucharzyk K."/>
            <person name="Murdoch R.W."/>
            <person name="Higgins S."/>
            <person name="Loffler F."/>
        </authorList>
    </citation>
    <scope>NUCLEOTIDE SEQUENCE</scope>
</reference>
<dbReference type="GO" id="GO:0003755">
    <property type="term" value="F:peptidyl-prolyl cis-trans isomerase activity"/>
    <property type="evidence" value="ECO:0007669"/>
    <property type="project" value="UniProtKB-KW"/>
</dbReference>
<proteinExistence type="predicted"/>
<evidence type="ECO:0000259" key="4">
    <source>
        <dbReference type="Pfam" id="PF05698"/>
    </source>
</evidence>
<name>A0A645HV69_9ZZZZ</name>
<accession>A0A645HV69</accession>
<feature type="domain" description="Trigger factor C-terminal" evidence="4">
    <location>
        <begin position="2"/>
        <end position="64"/>
    </location>
</feature>
<dbReference type="EMBL" id="VSSQ01101025">
    <property type="protein sequence ID" value="MPN42951.1"/>
    <property type="molecule type" value="Genomic_DNA"/>
</dbReference>
<feature type="coiled-coil region" evidence="3">
    <location>
        <begin position="9"/>
        <end position="40"/>
    </location>
</feature>
<dbReference type="GO" id="GO:0006457">
    <property type="term" value="P:protein folding"/>
    <property type="evidence" value="ECO:0007669"/>
    <property type="project" value="InterPro"/>
</dbReference>
<dbReference type="InterPro" id="IPR037041">
    <property type="entry name" value="Trigger_fac_C_sf"/>
</dbReference>